<dbReference type="Gene3D" id="2.60.40.2030">
    <property type="match status" value="8"/>
</dbReference>
<evidence type="ECO:0000256" key="10">
    <source>
        <dbReference type="ARBA" id="ARBA00023065"/>
    </source>
</evidence>
<evidence type="ECO:0000313" key="14">
    <source>
        <dbReference type="Proteomes" id="UP000318704"/>
    </source>
</evidence>
<dbReference type="SMART" id="SM00237">
    <property type="entry name" value="Calx_beta"/>
    <property type="match status" value="6"/>
</dbReference>
<dbReference type="GO" id="GO:0004222">
    <property type="term" value="F:metalloendopeptidase activity"/>
    <property type="evidence" value="ECO:0007669"/>
    <property type="project" value="InterPro"/>
</dbReference>
<dbReference type="Proteomes" id="UP000318704">
    <property type="component" value="Chromosome"/>
</dbReference>
<dbReference type="InterPro" id="IPR001577">
    <property type="entry name" value="Peptidase_M8"/>
</dbReference>
<dbReference type="Gene3D" id="3.90.132.10">
    <property type="entry name" value="Leishmanolysin , domain 2"/>
    <property type="match status" value="1"/>
</dbReference>
<evidence type="ECO:0000256" key="6">
    <source>
        <dbReference type="ARBA" id="ARBA00022801"/>
    </source>
</evidence>
<dbReference type="PANTHER" id="PTHR11878">
    <property type="entry name" value="SODIUM/CALCIUM EXCHANGER"/>
    <property type="match status" value="1"/>
</dbReference>
<protein>
    <submittedName>
        <fullName evidence="13">Calx-beta domain protein</fullName>
    </submittedName>
</protein>
<feature type="domain" description="Calx-beta" evidence="12">
    <location>
        <begin position="3482"/>
        <end position="3584"/>
    </location>
</feature>
<evidence type="ECO:0000256" key="4">
    <source>
        <dbReference type="ARBA" id="ARBA00022729"/>
    </source>
</evidence>
<keyword evidence="9" id="KW-0482">Metalloprotease</keyword>
<dbReference type="SMART" id="SM00710">
    <property type="entry name" value="PbH1"/>
    <property type="match status" value="14"/>
</dbReference>
<evidence type="ECO:0000259" key="12">
    <source>
        <dbReference type="SMART" id="SM00237"/>
    </source>
</evidence>
<dbReference type="GO" id="GO:0007154">
    <property type="term" value="P:cell communication"/>
    <property type="evidence" value="ECO:0007669"/>
    <property type="project" value="InterPro"/>
</dbReference>
<comment type="cofactor">
    <cofactor evidence="1">
        <name>Zn(2+)</name>
        <dbReference type="ChEBI" id="CHEBI:29105"/>
    </cofactor>
</comment>
<dbReference type="InterPro" id="IPR011048">
    <property type="entry name" value="Haem_d1_sf"/>
</dbReference>
<keyword evidence="6" id="KW-0378">Hydrolase</keyword>
<keyword evidence="4" id="KW-0732">Signal</keyword>
<gene>
    <name evidence="13" type="ORF">V144x_51290</name>
</gene>
<dbReference type="InterPro" id="IPR003644">
    <property type="entry name" value="Calx_beta"/>
</dbReference>
<name>A0A517W304_9PLAN</name>
<dbReference type="InterPro" id="IPR017868">
    <property type="entry name" value="Filamin/ABP280_repeat-like"/>
</dbReference>
<accession>A0A517W304</accession>
<evidence type="ECO:0000256" key="3">
    <source>
        <dbReference type="ARBA" id="ARBA00022723"/>
    </source>
</evidence>
<dbReference type="PANTHER" id="PTHR11878:SF65">
    <property type="entry name" value="NA_CA-EXCHANGE PROTEIN, ISOFORM G"/>
    <property type="match status" value="1"/>
</dbReference>
<feature type="compositionally biased region" description="Polar residues" evidence="11">
    <location>
        <begin position="1293"/>
        <end position="1306"/>
    </location>
</feature>
<evidence type="ECO:0000256" key="9">
    <source>
        <dbReference type="ARBA" id="ARBA00023049"/>
    </source>
</evidence>
<dbReference type="RefSeq" id="WP_144989296.1">
    <property type="nucleotide sequence ID" value="NZ_CP037920.1"/>
</dbReference>
<sequence>MVVGHLPFVSSFRRPISLLNCLRKGQKKRQYRQKLERIKSSYSTAEQLEDRTLLAGASLVNIEPNIDIALTEGEVYNEAPKELTFQFTPGQQIDPASLGGIQIVRSGLDGTYNDGNEVIIQPGFIGIGDDPNEVIVRFAESLPDDNYQITIFGTGATPLLNQDGEAFQDGIDQVINFELDLGAKVVAVVPQPVSGGGTGSLSQALNQIDVYFNDDPLDQASAENTFFYQLIDTSSNVIVNPASVSYDSAENKATLTFASDIADGTYHLRIGESATPNFAASNVVSVADDDNSSFDTAFDLGILTTQTIQINERIEPQAVAQPPLPGGNDEPGHREITIEQHIDINSTGTTPSNPGAIGTVTFSFPETYGTDLFGNTLFNEITENQKQRTREIFEIYSYLTGIEVQEVANGGSRRIVTGDIRVLEASLPPTAAAGIAGGGLAIMNGALDWGDSPYGGGWFVTAFHEIGHTLGLEHSYDLPSIMGSSGGDVGGTVAGEPIFPSNHDIVHLNRILPALSNDIDLQKFELTTSGRFTAEITADRLPTKSFLDSVLTLYRESPGGVREIIARNDDYFGEDAFLDLELEAGTYYLAVTSVGNTDFDPTVSDSGYGGRTDGDYTLDINFTPDPLANTFMVDATGVALDGDADGQPGGVFDFWFQSGETIFVDKAMQSSGPADGSLTNPYSNIDDALTAAATSGTTKIVRIVGNGFDDDVAGDPSTFDNNEAYLIGLTDTFQPLEDGATFDIPQNVTVMIDEGAIIKLQNANIDVGSNNLLVDRSQGALQILGTPDNQVHLTAFGNDAIGGDDDGLSDGANPGDWGGIVFRADSDLEESGVFLNSVNNASISYGGGSVFVNSVLQTFSPIHAESARPTIWQNTIFNNADSAISADPRSFEDSRFENGSFIMDRYGLEIFDNQIFDNSVNGLFVRINTPFGSEINKLDVPGIFNDDITHVITENLQIYGAPGGQLVDGTPSINGRLKINPGTVVKLSGSRIEAERGSAQLIAEGTEENPIIFTSLSDDRYGAGTTFDTSNDGVTDFGPGNWGGIILNAASSGSIDHALITNAGGLIPIEGGFANFNAIEVHQAEFRITNSTLEHNASGQTGSNRNGRGSNDSATIFVRGAQPIIVDNIFQHNDGTVVSIDANSLNYKFKTDYGRSTGFSQAYTQYPDNHGALVRLNRMEDNGLNGMEVRAALLDTETIWDDTDIVHILRGEILVNQHHTFSGIRLQSNLNEGLVVKLDGPTAGFTADGVPLDIDDRIGGTVQIIGQPGFPVVLTSLADDSVGASFTPAGFPQTDTNNDGNGSTPSAGDWRSIRLDRYSNDRNVVVRFETEGNNTSGVDVNNTPGFAQNLGVLAPDEISGDENRALGFEVHGNISADAPDDVDVYSFNATAGTRIWIDIDRTSSSLNTMVELVDIFGNVIASSLDSFAGTFTGIADPLLQTDHLLGDFYSQNINDAGFSVELPGAVGVTGTYFVRVSSEGSLTSGQYQMQIRLRQVDEKPGSTVRYADIRYPTNGIEVLGQPAHSPLLGESSEKQDEPDDPSTPEDEINNDTIENAQGLGNLLTSDRNTLSVSGTLRDGSDVDWYTFELGYDLVQVITGRSDASKTFSAIFDIDYADGLTRADTTISVFNNDGELILVSRDSDIDDDQANGDTEDLSRGSFGKLDPYIGTAQLPASNPPDPNDPSDMIFRYHVAISSNARLPQALNATFVSSALNSQIRLEPVSSVQRIVEDHIGFSGYTSGHNLTGTVLVEPTVNTGIFDIIDTDTDANGDGKQLSTHVTAFTLEDVNLYVSQGNRLRVVDAYDGYIVDSIDGIDIDTIPPGLLASLLPPGVTANDLRSINIGPLSNAGNDNTSDITIRSDGRLFSYESLTGNRNGTAGRFRELDPGSGAVVNSINNNDGIPDIPLNGRIDPVDITTSSVGALAFQRTNVATYNLFYAVNDPGGFTTLYQANPNTGASGQDREDNNGNDTGNIFTVLGDIRETIDPTRDIGQITGMSFRGINSIGAPGGQNTLYAVTDAGLFLTITQSGATRRTVTNVEVTSDLSGAISGLGTFSGLTAAPQNLNNGAFQDYLFAITNEGNLFAIDPATGTILTHVTDTGLPGGPNNVEIFKGGANHINVGVGSVTGLAFSPLDFNLWHPTFQRNNDSGHGINNTFDDTRTDVTGNSQRRLDEFDNPINALPNGLQHNESQGGASFYFGFEDWRDNNSDTNSYIGYVEDAQYGVLSSNFQRDLATNPNIGDNYNIAGGAHGSLVSGEFSLDGYKATDLPTLYFNYFLETQSADSITGGMRDAVRVFIFDSTSGPSGDWIQLATNNSTPAPTTSPNSGELSTYITASEREGVGNDNQRVQELFDNTGVWRQARVDLGEFVGRSDLRLRFDFSTSGTISSHLSSDNTPNGNVLEMPGDHTGNITSNQQAQNNNFEGFYLDDIIIGFAERGEMVTGAQAGQTDFFDLDQDPAFGAPSQLLQGAYQLEIRAGTEYASPNSGLRSDLVIGSQFDTNDRLVPEIIEAGDTLNGQRGDRNLERQQGHILIESNTIRSASEFGINIDAGQREMVGAGQTGFSLRSQAGGVINGPELNNFFDNNGVFDSDFGFAPGVTVQNNVLVDYTSGDGGIRVSGDENSNPADNPAAVSYTKIVNNTLSGGAITDSGPAPLSEYSIDVVFTDSSLTPSQQAIFQLAADRWSEIILGDVPDVIVTGFGLVDDLVIEASAPFIDGVGGILGQAGPRTVRTGSFIPASGIMQFDSADLAALEASGQLIDVILHEMGHVIGIGTIWESLGLVIDLGTADPRFIGAEAIAQYNALLGRNVVDVPVANTGGPGTFGSHWRESDLNNELMTGFLNSGVANPISTITIGSLADLGYVVNLNAADSFPLQAPNVELLDPVPVGEMIETGLFTILDASAFVSAEAVTANAIVPAGQGILVENYATTTILNNVIANTGTAIDLQTPAGIPNVVGATVFKGNNSFGTLGTNPIDLAPEDPLFVNPEQGNFYLADNSEAIDSSLNSLADRPDFVDVKDPLGMPNSDIFAPDHDAFGQLRVDDPTQTPPPGLGSNIFKDRGAIERADFVGPTARITLPEDNDANGVDLNPNATEIYISNPELFTTMIVELRDTGIGVDDSLVNSSQFTLTAQTSTTLSTLVEGTDYLFSYNSNTNEAIFTSITGVFSLDTLYTIDVRNTDFIDVNDPSMNILGIKDLAGNALQPNRLDLTTAFTIVVTDGTNDPPVHNFNGTPMPDAPNVSTTTDSEVPIVFSLANGNRLSVTDIDAFLGTGEVEVTLSTVNGTLTLGSTNNLTFLGGTTGLGNETTITFTGLLDDVNAALEGTIWTPDAGYYSSLNVLNPATITLTTSDLANFDGSIPTGDGAGPQTDVDVIDITVNDPPTVEFSSATYSVSEDGTSLNVTLTRNATVAPSTVQVTLADNTATSPDDYDNTPFTITFAANETTAVVQIPIIDDNLVEADETIDLTIIPVDNALVGTQNTAQVTIIDNDQAVLTVSNVIDDEANGPFTFTVTMSNAVDRDVSVDFATADGTATAADNDFNQVNLGDQPSLIFAVNGPLTQTFTIDVNDDIKVELDEFFNVFLGNLIVNNINGHDVILGPLGSNNEHATGTIVNDDQAVLSIDDVSALESTGQLVFTITLSNEVASDISVLASTQDGTATTGDNDYVSSNQTITFLQGGSLTQNFTVTVNDDDTVELDETISAILNNLNANGFNVVIDTLGGDTGTGTIENDDSATFTISDVTANETNGPFVFVVTMSNAVDVDVTVDVETVDGTALVSDNDYTEVNVGDQTLTFVSGGSQSQVFTVDITNDNKVELDEIFTTILNNLNAGGRDVSIAGAEGTGTILNDDQAVLSIGNVSQFEDTDAGAGAGVFTFTVSMSNPVDVDIDVDVATQDGTATTANNDYTPIVLGDQTITFTSGGPLLQAFEVQVTVDNIVELDETFNAILGNLVNQGRDVILGANGTGVIRNDDSAQININSVSGEEANGPFTFTATLSNPVDSDISFDISTQDGTATTADNDFTPIINQLLNFTTGGSLTQSFTVDINDDSKVELDEIFNIVMDNLVSTGRNVTLGNPGIGTIENDDSATLTINNISDLESNGPFTFTVTLSNEVDTDISVGAITQDDTAIAADGDYTALDSGDRVITFVSGDQLTQTFTVDVADENLVEADEIFSAILELASLQNGGREVTIVNGGGQATIQNDDSATLSITPVIDTEDNSPFQFLVELSNPVDVAITVDASTVDGTAISPDDFLEIIGQTLTFNAGETAQFVNVTVNQDIETEIPETFEVVLDNLNSNNRAVFLTSIAIRSSSATTDAAVAVDVAGDFAYIADRDGGLQIFNISDPSNPFHVGSFDFNQQGIAQGIDVVGNLAFLAVGEAGLQILDISDPTTPTFVGSIATPARARGVQVIGNIAYVADDSGNGGGLQIIDVTTPSTPALLGSFGVATPGGLAGGVQVIGNIAYVTDGNNGLQIVDVSIPTAPTQIHNVATPGGAAIGLDVIGNFAYVANREGGLQIIDISTPATASVVGSFDTTGIATGVRVVGNFAYVTDGAEGLQIIDITNPTTPTFVNTQDTPGSARSLHVSGTLAFVADTFSGLQILEFFPSVTATGTILDPSGPPLTGTASANTTIGTSLVTTPSSTDANGETSAVPESEQWIDEWDSFWIEVWGNTSEGSGISGGSFDLEYNTDYFTATTVEYGAAFGNSTSSTIDDQTGIVSGITGQNNLGNLGSTDQVLLARIKFESLSHDGVSIDKATGFLGPHSLGIRVTNAQLDISGLGGVTASVTESPATDLWAVPFDLDDNGAINFKDLMTFASYYGTSVVNATSGLAWSLDFDKSGTINFKDLTYLATNYNLSKTSGQQVSFPPNFPQEWYGPQLSTDGEDSLNDLIDAAVDEWKTATGNEDLSVQVVVTDLGGQQLGEGHILELDENGVPVKGRVYIDDDAAGLGWYSSVEGLAFDSNGQAIAGSAAEGHYDLYTVLLHEIGHAAGFTTGYSAFSDHLVTDGSGQVQFVSWDFVAPLTDDGLHIDNTFYPDDVMGATLDPSTRKMISTLDIQILQAAYDNAEGAVITPLSAPLLANVPLPQVENKIQSTEEAFSSTKIVPVKVQSSDTITTRSNASDNLVQQSDWDVASALMFSNSVMPFEKSDTLEQLAGSLIEVSYETDPFLSEESGKIKTEDALSRFDFAHDFELDGVSEIEIIDEEVDSLFTDWAGPLV</sequence>
<dbReference type="EMBL" id="CP037920">
    <property type="protein sequence ID" value="QDT99617.1"/>
    <property type="molecule type" value="Genomic_DNA"/>
</dbReference>
<reference evidence="13 14" key="1">
    <citation type="submission" date="2019-03" db="EMBL/GenBank/DDBJ databases">
        <title>Deep-cultivation of Planctomycetes and their phenomic and genomic characterization uncovers novel biology.</title>
        <authorList>
            <person name="Wiegand S."/>
            <person name="Jogler M."/>
            <person name="Boedeker C."/>
            <person name="Pinto D."/>
            <person name="Vollmers J."/>
            <person name="Rivas-Marin E."/>
            <person name="Kohn T."/>
            <person name="Peeters S.H."/>
            <person name="Heuer A."/>
            <person name="Rast P."/>
            <person name="Oberbeckmann S."/>
            <person name="Bunk B."/>
            <person name="Jeske O."/>
            <person name="Meyerdierks A."/>
            <person name="Storesund J.E."/>
            <person name="Kallscheuer N."/>
            <person name="Luecker S."/>
            <person name="Lage O.M."/>
            <person name="Pohl T."/>
            <person name="Merkel B.J."/>
            <person name="Hornburger P."/>
            <person name="Mueller R.-W."/>
            <person name="Bruemmer F."/>
            <person name="Labrenz M."/>
            <person name="Spormann A.M."/>
            <person name="Op den Camp H."/>
            <person name="Overmann J."/>
            <person name="Amann R."/>
            <person name="Jetten M.S.M."/>
            <person name="Mascher T."/>
            <person name="Medema M.H."/>
            <person name="Devos D.P."/>
            <person name="Kaster A.-K."/>
            <person name="Ovreas L."/>
            <person name="Rohde M."/>
            <person name="Galperin M.Y."/>
            <person name="Jogler C."/>
        </authorList>
    </citation>
    <scope>NUCLEOTIDE SEQUENCE [LARGE SCALE GENOMIC DNA]</scope>
    <source>
        <strain evidence="13 14">V144</strain>
    </source>
</reference>
<keyword evidence="10" id="KW-0406">Ion transport</keyword>
<feature type="domain" description="Calx-beta" evidence="12">
    <location>
        <begin position="3372"/>
        <end position="3469"/>
    </location>
</feature>
<keyword evidence="8" id="KW-0106">Calcium</keyword>
<dbReference type="SUPFAM" id="SSF55486">
    <property type="entry name" value="Metalloproteases ('zincins'), catalytic domain"/>
    <property type="match status" value="4"/>
</dbReference>
<evidence type="ECO:0000256" key="5">
    <source>
        <dbReference type="ARBA" id="ARBA00022737"/>
    </source>
</evidence>
<dbReference type="PROSITE" id="PS50194">
    <property type="entry name" value="FILAMIN_REPEAT"/>
    <property type="match status" value="1"/>
</dbReference>
<dbReference type="SUPFAM" id="SSF51004">
    <property type="entry name" value="C-terminal (heme d1) domain of cytochrome cd1-nitrite reductase"/>
    <property type="match status" value="1"/>
</dbReference>
<dbReference type="GO" id="GO:0046872">
    <property type="term" value="F:metal ion binding"/>
    <property type="evidence" value="ECO:0007669"/>
    <property type="project" value="UniProtKB-KW"/>
</dbReference>
<proteinExistence type="predicted"/>
<dbReference type="KEGG" id="gaw:V144x_51290"/>
<keyword evidence="7" id="KW-0862">Zinc</keyword>
<organism evidence="13 14">
    <name type="scientific">Gimesia aquarii</name>
    <dbReference type="NCBI Taxonomy" id="2527964"/>
    <lineage>
        <taxon>Bacteria</taxon>
        <taxon>Pseudomonadati</taxon>
        <taxon>Planctomycetota</taxon>
        <taxon>Planctomycetia</taxon>
        <taxon>Planctomycetales</taxon>
        <taxon>Planctomycetaceae</taxon>
        <taxon>Gimesia</taxon>
    </lineage>
</organism>
<dbReference type="InterPro" id="IPR051171">
    <property type="entry name" value="CaCA"/>
</dbReference>
<dbReference type="InterPro" id="IPR006626">
    <property type="entry name" value="PbH1"/>
</dbReference>
<feature type="domain" description="Calx-beta" evidence="12">
    <location>
        <begin position="3964"/>
        <end position="4063"/>
    </location>
</feature>
<dbReference type="Pfam" id="PF01457">
    <property type="entry name" value="Peptidase_M8"/>
    <property type="match status" value="1"/>
</dbReference>
<dbReference type="InterPro" id="IPR007280">
    <property type="entry name" value="Peptidase_C_arc/bac"/>
</dbReference>
<evidence type="ECO:0000256" key="2">
    <source>
        <dbReference type="ARBA" id="ARBA00022670"/>
    </source>
</evidence>
<dbReference type="InterPro" id="IPR036439">
    <property type="entry name" value="Dockerin_dom_sf"/>
</dbReference>
<keyword evidence="10" id="KW-0813">Transport</keyword>
<feature type="domain" description="Calx-beta" evidence="12">
    <location>
        <begin position="4197"/>
        <end position="4294"/>
    </location>
</feature>
<feature type="compositionally biased region" description="Polar residues" evidence="11">
    <location>
        <begin position="4628"/>
        <end position="4650"/>
    </location>
</feature>
<dbReference type="Gene3D" id="1.10.1330.10">
    <property type="entry name" value="Dockerin domain"/>
    <property type="match status" value="1"/>
</dbReference>
<dbReference type="SUPFAM" id="SSF141072">
    <property type="entry name" value="CalX-like"/>
    <property type="match status" value="8"/>
</dbReference>
<dbReference type="Pfam" id="PF04151">
    <property type="entry name" value="PPC"/>
    <property type="match status" value="1"/>
</dbReference>
<dbReference type="InterPro" id="IPR018247">
    <property type="entry name" value="EF_Hand_1_Ca_BS"/>
</dbReference>
<dbReference type="GO" id="GO:0030001">
    <property type="term" value="P:metal ion transport"/>
    <property type="evidence" value="ECO:0007669"/>
    <property type="project" value="TreeGrafter"/>
</dbReference>
<feature type="domain" description="Calx-beta" evidence="12">
    <location>
        <begin position="3608"/>
        <end position="3706"/>
    </location>
</feature>
<evidence type="ECO:0000256" key="11">
    <source>
        <dbReference type="SAM" id="MobiDB-lite"/>
    </source>
</evidence>
<dbReference type="GO" id="GO:0016020">
    <property type="term" value="C:membrane"/>
    <property type="evidence" value="ECO:0007669"/>
    <property type="project" value="InterPro"/>
</dbReference>
<dbReference type="GO" id="GO:0006508">
    <property type="term" value="P:proteolysis"/>
    <property type="evidence" value="ECO:0007669"/>
    <property type="project" value="UniProtKB-KW"/>
</dbReference>
<keyword evidence="2" id="KW-0645">Protease</keyword>
<dbReference type="Gene3D" id="3.40.390.10">
    <property type="entry name" value="Collagenase (Catalytic Domain)"/>
    <property type="match status" value="2"/>
</dbReference>
<dbReference type="GO" id="GO:0000272">
    <property type="term" value="P:polysaccharide catabolic process"/>
    <property type="evidence" value="ECO:0007669"/>
    <property type="project" value="InterPro"/>
</dbReference>
<evidence type="ECO:0000256" key="7">
    <source>
        <dbReference type="ARBA" id="ARBA00022833"/>
    </source>
</evidence>
<feature type="domain" description="Calx-beta" evidence="12">
    <location>
        <begin position="3725"/>
        <end position="3826"/>
    </location>
</feature>
<evidence type="ECO:0000256" key="8">
    <source>
        <dbReference type="ARBA" id="ARBA00022837"/>
    </source>
</evidence>
<dbReference type="GO" id="GO:0007155">
    <property type="term" value="P:cell adhesion"/>
    <property type="evidence" value="ECO:0007669"/>
    <property type="project" value="InterPro"/>
</dbReference>
<feature type="region of interest" description="Disordered" evidence="11">
    <location>
        <begin position="1287"/>
        <end position="1310"/>
    </location>
</feature>
<dbReference type="InterPro" id="IPR013211">
    <property type="entry name" value="LVIVD"/>
</dbReference>
<evidence type="ECO:0000313" key="13">
    <source>
        <dbReference type="EMBL" id="QDT99617.1"/>
    </source>
</evidence>
<feature type="region of interest" description="Disordered" evidence="11">
    <location>
        <begin position="4628"/>
        <end position="4655"/>
    </location>
</feature>
<keyword evidence="3" id="KW-0479">Metal-binding</keyword>
<feature type="region of interest" description="Disordered" evidence="11">
    <location>
        <begin position="1520"/>
        <end position="1551"/>
    </location>
</feature>
<dbReference type="InterPro" id="IPR038081">
    <property type="entry name" value="CalX-like_sf"/>
</dbReference>
<keyword evidence="5" id="KW-0677">Repeat</keyword>
<dbReference type="Pfam" id="PF03160">
    <property type="entry name" value="Calx-beta"/>
    <property type="match status" value="8"/>
</dbReference>
<dbReference type="Gene3D" id="2.60.120.380">
    <property type="match status" value="2"/>
</dbReference>
<dbReference type="Pfam" id="PF08309">
    <property type="entry name" value="LVIVD"/>
    <property type="match status" value="7"/>
</dbReference>
<dbReference type="InterPro" id="IPR024079">
    <property type="entry name" value="MetalloPept_cat_dom_sf"/>
</dbReference>
<feature type="compositionally biased region" description="Acidic residues" evidence="11">
    <location>
        <begin position="1536"/>
        <end position="1549"/>
    </location>
</feature>
<dbReference type="PROSITE" id="PS00018">
    <property type="entry name" value="EF_HAND_1"/>
    <property type="match status" value="2"/>
</dbReference>
<evidence type="ECO:0000256" key="1">
    <source>
        <dbReference type="ARBA" id="ARBA00001947"/>
    </source>
</evidence>